<dbReference type="RefSeq" id="WP_021726062.1">
    <property type="nucleotide sequence ID" value="NZ_AWEZ01000045.1"/>
</dbReference>
<dbReference type="EMBL" id="AWEZ01000045">
    <property type="protein sequence ID" value="ERL08193.1"/>
    <property type="molecule type" value="Genomic_DNA"/>
</dbReference>
<sequence length="165" mass="18544">MTTDFLLVDDFDEWDVDRDALSLDDEGKRIEPLHRAVGFCSTTQASKDIDYAFKQVVKNYVCNTGESGPDCELDHVDGSMDSKLRVKKLGWLAESDGRNDCRILTNARCLAEGVDVPSLDAVIFFSPKRSKVDVLQAVGRVMRTFTNKRTGESKQLDYIRSLTVE</sequence>
<dbReference type="AlphaFoldDB" id="U2TQ13"/>
<comment type="caution">
    <text evidence="2">The sequence shown here is derived from an EMBL/GenBank/DDBJ whole genome shotgun (WGS) entry which is preliminary data.</text>
</comment>
<dbReference type="OrthoDB" id="9776021at2"/>
<dbReference type="PATRIC" id="fig|1125712.3.peg.1258"/>
<keyword evidence="2" id="KW-0378">Hydrolase</keyword>
<dbReference type="Gene3D" id="3.40.50.300">
    <property type="entry name" value="P-loop containing nucleotide triphosphate hydrolases"/>
    <property type="match status" value="1"/>
</dbReference>
<dbReference type="Pfam" id="PF00271">
    <property type="entry name" value="Helicase_C"/>
    <property type="match status" value="1"/>
</dbReference>
<dbReference type="eggNOG" id="COG0610">
    <property type="taxonomic scope" value="Bacteria"/>
</dbReference>
<dbReference type="Proteomes" id="UP000016638">
    <property type="component" value="Unassembled WGS sequence"/>
</dbReference>
<keyword evidence="2" id="KW-0067">ATP-binding</keyword>
<proteinExistence type="predicted"/>
<evidence type="ECO:0000313" key="3">
    <source>
        <dbReference type="Proteomes" id="UP000016638"/>
    </source>
</evidence>
<evidence type="ECO:0000313" key="2">
    <source>
        <dbReference type="EMBL" id="ERL08193.1"/>
    </source>
</evidence>
<dbReference type="GO" id="GO:0004386">
    <property type="term" value="F:helicase activity"/>
    <property type="evidence" value="ECO:0007669"/>
    <property type="project" value="UniProtKB-KW"/>
</dbReference>
<protein>
    <submittedName>
        <fullName evidence="2">Helicase C-terminal domain protein</fullName>
    </submittedName>
</protein>
<organism evidence="2 3">
    <name type="scientific">Olsenella profusa F0195</name>
    <dbReference type="NCBI Taxonomy" id="1125712"/>
    <lineage>
        <taxon>Bacteria</taxon>
        <taxon>Bacillati</taxon>
        <taxon>Actinomycetota</taxon>
        <taxon>Coriobacteriia</taxon>
        <taxon>Coriobacteriales</taxon>
        <taxon>Atopobiaceae</taxon>
        <taxon>Olsenella</taxon>
    </lineage>
</organism>
<dbReference type="PROSITE" id="PS51194">
    <property type="entry name" value="HELICASE_CTER"/>
    <property type="match status" value="1"/>
</dbReference>
<gene>
    <name evidence="2" type="ORF">HMPREF1316_0132</name>
</gene>
<evidence type="ECO:0000259" key="1">
    <source>
        <dbReference type="PROSITE" id="PS51194"/>
    </source>
</evidence>
<accession>U2TQ13</accession>
<dbReference type="SUPFAM" id="SSF52540">
    <property type="entry name" value="P-loop containing nucleoside triphosphate hydrolases"/>
    <property type="match status" value="1"/>
</dbReference>
<dbReference type="CDD" id="cd18785">
    <property type="entry name" value="SF2_C"/>
    <property type="match status" value="1"/>
</dbReference>
<reference evidence="2 3" key="1">
    <citation type="submission" date="2013-08" db="EMBL/GenBank/DDBJ databases">
        <authorList>
            <person name="Durkin A.S."/>
            <person name="Haft D.R."/>
            <person name="McCorrison J."/>
            <person name="Torralba M."/>
            <person name="Gillis M."/>
            <person name="Haft D.H."/>
            <person name="Methe B."/>
            <person name="Sutton G."/>
            <person name="Nelson K.E."/>
        </authorList>
    </citation>
    <scope>NUCLEOTIDE SEQUENCE [LARGE SCALE GENOMIC DNA]</scope>
    <source>
        <strain evidence="2 3">F0195</strain>
    </source>
</reference>
<dbReference type="InterPro" id="IPR001650">
    <property type="entry name" value="Helicase_C-like"/>
</dbReference>
<keyword evidence="2" id="KW-0547">Nucleotide-binding</keyword>
<dbReference type="STRING" id="1125712.HMPREF1316_0132"/>
<dbReference type="SMART" id="SM00490">
    <property type="entry name" value="HELICc"/>
    <property type="match status" value="1"/>
</dbReference>
<keyword evidence="3" id="KW-1185">Reference proteome</keyword>
<name>U2TQ13_9ACTN</name>
<feature type="domain" description="Helicase C-terminal" evidence="1">
    <location>
        <begin position="22"/>
        <end position="165"/>
    </location>
</feature>
<dbReference type="InterPro" id="IPR027417">
    <property type="entry name" value="P-loop_NTPase"/>
</dbReference>
<keyword evidence="2" id="KW-0347">Helicase</keyword>